<dbReference type="CDD" id="cd02553">
    <property type="entry name" value="PseudoU_synth_RsuA"/>
    <property type="match status" value="1"/>
</dbReference>
<dbReference type="SMART" id="SM00363">
    <property type="entry name" value="S4"/>
    <property type="match status" value="1"/>
</dbReference>
<evidence type="ECO:0000256" key="3">
    <source>
        <dbReference type="ARBA" id="ARBA00023235"/>
    </source>
</evidence>
<dbReference type="InterPro" id="IPR006145">
    <property type="entry name" value="PsdUridine_synth_RsuA/RluA"/>
</dbReference>
<dbReference type="PROSITE" id="PS50889">
    <property type="entry name" value="S4"/>
    <property type="match status" value="1"/>
</dbReference>
<dbReference type="eggNOG" id="COG1187">
    <property type="taxonomic scope" value="Bacteria"/>
</dbReference>
<dbReference type="SUPFAM" id="SSF55174">
    <property type="entry name" value="Alpha-L RNA-binding motif"/>
    <property type="match status" value="1"/>
</dbReference>
<dbReference type="Gene3D" id="3.10.290.10">
    <property type="entry name" value="RNA-binding S4 domain"/>
    <property type="match status" value="1"/>
</dbReference>
<feature type="domain" description="RNA-binding S4" evidence="6">
    <location>
        <begin position="1"/>
        <end position="60"/>
    </location>
</feature>
<dbReference type="InterPro" id="IPR042092">
    <property type="entry name" value="PsdUridine_s_RsuA/RluB/E/F_cat"/>
</dbReference>
<dbReference type="InterPro" id="IPR050343">
    <property type="entry name" value="RsuA_PseudoU_synthase"/>
</dbReference>
<dbReference type="Pfam" id="PF01479">
    <property type="entry name" value="S4"/>
    <property type="match status" value="1"/>
</dbReference>
<reference evidence="7 8" key="1">
    <citation type="submission" date="2011-10" db="EMBL/GenBank/DDBJ databases">
        <title>The Genome Sequence of Fusobacterium sp. 4_1_13.</title>
        <authorList>
            <consortium name="The Broad Institute Genome Sequencing Platform"/>
            <person name="Earl A."/>
            <person name="Ward D."/>
            <person name="Feldgarden M."/>
            <person name="Gevers D."/>
            <person name="Strauss J."/>
            <person name="Ambrose C."/>
            <person name="Allen-Vercoe E."/>
            <person name="Young S.K."/>
            <person name="Zeng Q."/>
            <person name="Gargeya S."/>
            <person name="Fitzgerald M."/>
            <person name="Haas B."/>
            <person name="Abouelleil A."/>
            <person name="Alvarado L."/>
            <person name="Arachchi H.M."/>
            <person name="Berlin A."/>
            <person name="Brown A."/>
            <person name="Chapman S.B."/>
            <person name="Chen Z."/>
            <person name="Dunbar C."/>
            <person name="Freedman E."/>
            <person name="Gearin G."/>
            <person name="Goldberg J."/>
            <person name="Griggs A."/>
            <person name="Gujja S."/>
            <person name="Heiman D."/>
            <person name="Howarth C."/>
            <person name="Larson L."/>
            <person name="Lui A."/>
            <person name="MacDonald P.J."/>
            <person name="Montmayeur A."/>
            <person name="Murphy C."/>
            <person name="Neiman D."/>
            <person name="Pearson M."/>
            <person name="Priest M."/>
            <person name="Roberts A."/>
            <person name="Saif S."/>
            <person name="Shea T."/>
            <person name="Shenoy N."/>
            <person name="Sisk P."/>
            <person name="Stolte C."/>
            <person name="Sykes S."/>
            <person name="Wortman J."/>
            <person name="Nusbaum C."/>
            <person name="Birren B."/>
        </authorList>
    </citation>
    <scope>NUCLEOTIDE SEQUENCE [LARGE SCALE GENOMIC DNA]</scope>
    <source>
        <strain evidence="7 8">4_1_13</strain>
    </source>
</reference>
<dbReference type="SUPFAM" id="SSF55120">
    <property type="entry name" value="Pseudouridine synthase"/>
    <property type="match status" value="1"/>
</dbReference>
<protein>
    <recommendedName>
        <fullName evidence="5">Pseudouridine synthase</fullName>
        <ecNumber evidence="5">5.4.99.-</ecNumber>
    </recommendedName>
</protein>
<dbReference type="FunFam" id="3.10.290.10:FF:000003">
    <property type="entry name" value="Pseudouridine synthase"/>
    <property type="match status" value="1"/>
</dbReference>
<dbReference type="FunFam" id="3.30.70.1560:FF:000001">
    <property type="entry name" value="Pseudouridine synthase"/>
    <property type="match status" value="1"/>
</dbReference>
<evidence type="ECO:0000256" key="1">
    <source>
        <dbReference type="ARBA" id="ARBA00008348"/>
    </source>
</evidence>
<evidence type="ECO:0000313" key="8">
    <source>
        <dbReference type="Proteomes" id="UP000004925"/>
    </source>
</evidence>
<dbReference type="Gene3D" id="3.30.70.1560">
    <property type="entry name" value="Alpha-L RNA-binding motif"/>
    <property type="match status" value="1"/>
</dbReference>
<dbReference type="CDD" id="cd00165">
    <property type="entry name" value="S4"/>
    <property type="match status" value="1"/>
</dbReference>
<evidence type="ECO:0000256" key="4">
    <source>
        <dbReference type="PROSITE-ProRule" id="PRU00182"/>
    </source>
</evidence>
<dbReference type="EMBL" id="ACDE02000013">
    <property type="protein sequence ID" value="EEO39548.1"/>
    <property type="molecule type" value="Genomic_DNA"/>
</dbReference>
<dbReference type="GO" id="GO:0120159">
    <property type="term" value="F:rRNA pseudouridine synthase activity"/>
    <property type="evidence" value="ECO:0007669"/>
    <property type="project" value="UniProtKB-ARBA"/>
</dbReference>
<dbReference type="InterPro" id="IPR020094">
    <property type="entry name" value="TruA/RsuA/RluB/E/F_N"/>
</dbReference>
<dbReference type="PANTHER" id="PTHR47683:SF4">
    <property type="entry name" value="PSEUDOURIDINE SYNTHASE"/>
    <property type="match status" value="1"/>
</dbReference>
<dbReference type="PROSITE" id="PS01149">
    <property type="entry name" value="PSI_RSU"/>
    <property type="match status" value="1"/>
</dbReference>
<dbReference type="InterPro" id="IPR002942">
    <property type="entry name" value="S4_RNA-bd"/>
</dbReference>
<evidence type="ECO:0000259" key="6">
    <source>
        <dbReference type="SMART" id="SM00363"/>
    </source>
</evidence>
<dbReference type="Gene3D" id="3.30.70.580">
    <property type="entry name" value="Pseudouridine synthase I, catalytic domain, N-terminal subdomain"/>
    <property type="match status" value="1"/>
</dbReference>
<dbReference type="EC" id="5.4.99.-" evidence="5"/>
<proteinExistence type="inferred from homology"/>
<dbReference type="RefSeq" id="WP_005888634.1">
    <property type="nucleotide sequence ID" value="NZ_KQ235735.1"/>
</dbReference>
<evidence type="ECO:0000313" key="7">
    <source>
        <dbReference type="EMBL" id="EEO39548.1"/>
    </source>
</evidence>
<dbReference type="PANTHER" id="PTHR47683">
    <property type="entry name" value="PSEUDOURIDINE SYNTHASE FAMILY PROTEIN-RELATED"/>
    <property type="match status" value="1"/>
</dbReference>
<dbReference type="AlphaFoldDB" id="A0A0M1VSE9"/>
<dbReference type="InterPro" id="IPR020103">
    <property type="entry name" value="PsdUridine_synth_cat_dom_sf"/>
</dbReference>
<name>A0A0M1VSE9_FUSVC</name>
<evidence type="ECO:0000256" key="2">
    <source>
        <dbReference type="ARBA" id="ARBA00022884"/>
    </source>
</evidence>
<dbReference type="HOGENOM" id="CLU_024979_1_2_0"/>
<dbReference type="InterPro" id="IPR036986">
    <property type="entry name" value="S4_RNA-bd_sf"/>
</dbReference>
<accession>A0A0M1VSE9</accession>
<keyword evidence="2 4" id="KW-0694">RNA-binding</keyword>
<comment type="similarity">
    <text evidence="1 5">Belongs to the pseudouridine synthase RsuA family.</text>
</comment>
<gene>
    <name evidence="7" type="ORF">FSCG_00261</name>
</gene>
<dbReference type="InterPro" id="IPR018496">
    <property type="entry name" value="PsdUridine_synth_RsuA/RluB_CS"/>
</dbReference>
<sequence>MRLDKFLVECGIGSRKEVKKLISNDEITVNGMSDILPKDNIDENSDIIEYNGERLEYKEFRYYIMNKKAGYITATEDFKENTVMDLLPEWVIRKDLAPVGRLDKDTEGLLLFTNDGKLNHRLLSPKNHIDKVYYVEIENNILDEDILKLEQGVNIGNYITQPAKVEKISDNKIYLTIKEGKFHQVKKMLEAVNNKVCYLKRVSFGKLTLNDLTLGEVKEVNLEDII</sequence>
<keyword evidence="3 5" id="KW-0413">Isomerase</keyword>
<dbReference type="GO" id="GO:0005829">
    <property type="term" value="C:cytosol"/>
    <property type="evidence" value="ECO:0007669"/>
    <property type="project" value="UniProtKB-ARBA"/>
</dbReference>
<dbReference type="GO" id="GO:0003723">
    <property type="term" value="F:RNA binding"/>
    <property type="evidence" value="ECO:0007669"/>
    <property type="project" value="UniProtKB-KW"/>
</dbReference>
<dbReference type="InterPro" id="IPR000748">
    <property type="entry name" value="PsdUridine_synth_RsuA/RluB/E/F"/>
</dbReference>
<dbReference type="NCBIfam" id="TIGR00093">
    <property type="entry name" value="pseudouridine synthase"/>
    <property type="match status" value="1"/>
</dbReference>
<organism evidence="7 8">
    <name type="scientific">Fusobacterium vincentii 4_1_13</name>
    <dbReference type="NCBI Taxonomy" id="469606"/>
    <lineage>
        <taxon>Bacteria</taxon>
        <taxon>Fusobacteriati</taxon>
        <taxon>Fusobacteriota</taxon>
        <taxon>Fusobacteriia</taxon>
        <taxon>Fusobacteriales</taxon>
        <taxon>Fusobacteriaceae</taxon>
        <taxon>Fusobacterium</taxon>
    </lineage>
</organism>
<dbReference type="Proteomes" id="UP000004925">
    <property type="component" value="Unassembled WGS sequence"/>
</dbReference>
<dbReference type="GO" id="GO:0000455">
    <property type="term" value="P:enzyme-directed rRNA pseudouridine synthesis"/>
    <property type="evidence" value="ECO:0007669"/>
    <property type="project" value="UniProtKB-ARBA"/>
</dbReference>
<comment type="caution">
    <text evidence="7">The sequence shown here is derived from an EMBL/GenBank/DDBJ whole genome shotgun (WGS) entry which is preliminary data.</text>
</comment>
<evidence type="ECO:0000256" key="5">
    <source>
        <dbReference type="RuleBase" id="RU003887"/>
    </source>
</evidence>
<dbReference type="Pfam" id="PF00849">
    <property type="entry name" value="PseudoU_synth_2"/>
    <property type="match status" value="1"/>
</dbReference>